<dbReference type="RefSeq" id="WP_163679057.1">
    <property type="nucleotide sequence ID" value="NZ_JAAIYP010000037.1"/>
</dbReference>
<dbReference type="CDD" id="cd00038">
    <property type="entry name" value="CAP_ED"/>
    <property type="match status" value="1"/>
</dbReference>
<evidence type="ECO:0000313" key="3">
    <source>
        <dbReference type="EMBL" id="NFV80578.1"/>
    </source>
</evidence>
<name>A0A7C9QTX8_9PROT</name>
<dbReference type="Proteomes" id="UP000480684">
    <property type="component" value="Unassembled WGS sequence"/>
</dbReference>
<comment type="caution">
    <text evidence="3">The sequence shown here is derived from an EMBL/GenBank/DDBJ whole genome shotgun (WGS) entry which is preliminary data.</text>
</comment>
<proteinExistence type="predicted"/>
<dbReference type="PANTHER" id="PTHR24567:SF74">
    <property type="entry name" value="HTH-TYPE TRANSCRIPTIONAL REGULATOR ARCR"/>
    <property type="match status" value="1"/>
</dbReference>
<feature type="region of interest" description="Disordered" evidence="1">
    <location>
        <begin position="159"/>
        <end position="179"/>
    </location>
</feature>
<accession>A0A7C9QTX8</accession>
<keyword evidence="4" id="KW-1185">Reference proteome</keyword>
<dbReference type="Gene3D" id="2.60.120.10">
    <property type="entry name" value="Jelly Rolls"/>
    <property type="match status" value="1"/>
</dbReference>
<dbReference type="InterPro" id="IPR000595">
    <property type="entry name" value="cNMP-bd_dom"/>
</dbReference>
<dbReference type="InterPro" id="IPR014710">
    <property type="entry name" value="RmlC-like_jellyroll"/>
</dbReference>
<dbReference type="PROSITE" id="PS50042">
    <property type="entry name" value="CNMP_BINDING_3"/>
    <property type="match status" value="1"/>
</dbReference>
<organism evidence="3 4">
    <name type="scientific">Magnetospirillum aberrantis SpK</name>
    <dbReference type="NCBI Taxonomy" id="908842"/>
    <lineage>
        <taxon>Bacteria</taxon>
        <taxon>Pseudomonadati</taxon>
        <taxon>Pseudomonadota</taxon>
        <taxon>Alphaproteobacteria</taxon>
        <taxon>Rhodospirillales</taxon>
        <taxon>Rhodospirillaceae</taxon>
        <taxon>Magnetospirillum</taxon>
    </lineage>
</organism>
<reference evidence="3 4" key="1">
    <citation type="submission" date="2020-02" db="EMBL/GenBank/DDBJ databases">
        <authorList>
            <person name="Dziuba M."/>
            <person name="Kuznetsov B."/>
            <person name="Mardanov A."/>
            <person name="Ravin N."/>
            <person name="Grouzdev D."/>
        </authorList>
    </citation>
    <scope>NUCLEOTIDE SEQUENCE [LARGE SCALE GENOMIC DNA]</scope>
    <source>
        <strain evidence="3 4">SpK</strain>
    </source>
</reference>
<feature type="domain" description="Cyclic nucleotide-binding" evidence="2">
    <location>
        <begin position="16"/>
        <end position="136"/>
    </location>
</feature>
<dbReference type="PANTHER" id="PTHR24567">
    <property type="entry name" value="CRP FAMILY TRANSCRIPTIONAL REGULATORY PROTEIN"/>
    <property type="match status" value="1"/>
</dbReference>
<dbReference type="GO" id="GO:0005829">
    <property type="term" value="C:cytosol"/>
    <property type="evidence" value="ECO:0007669"/>
    <property type="project" value="TreeGrafter"/>
</dbReference>
<dbReference type="AlphaFoldDB" id="A0A7C9QTX8"/>
<dbReference type="Pfam" id="PF00027">
    <property type="entry name" value="cNMP_binding"/>
    <property type="match status" value="1"/>
</dbReference>
<gene>
    <name evidence="3" type="ORF">G4223_10705</name>
</gene>
<dbReference type="InterPro" id="IPR018490">
    <property type="entry name" value="cNMP-bd_dom_sf"/>
</dbReference>
<sequence length="217" mass="23791">MVKPRDLGRVIDEHPFFRDMAPDLRAALVCLAVNERFAAGEHLFREGAEARKFYVIREGQVAVEVEPPVRKPIVLETLGAGDVLGWSWLVPPHRAAFAARAQTDLRVLAFDADCLRRAMLENPQLGYAVLARFVPVMAHRLAAARMQMLDLYGPAVAPKDKPAKPKVEKAVRDSKGRNRSAVAALEGVKAEAAATKAELKLAKKGKKADKAPKKKGK</sequence>
<dbReference type="EMBL" id="JAAIYP010000037">
    <property type="protein sequence ID" value="NFV80578.1"/>
    <property type="molecule type" value="Genomic_DNA"/>
</dbReference>
<evidence type="ECO:0000256" key="1">
    <source>
        <dbReference type="SAM" id="MobiDB-lite"/>
    </source>
</evidence>
<dbReference type="GO" id="GO:0003700">
    <property type="term" value="F:DNA-binding transcription factor activity"/>
    <property type="evidence" value="ECO:0007669"/>
    <property type="project" value="TreeGrafter"/>
</dbReference>
<evidence type="ECO:0000313" key="4">
    <source>
        <dbReference type="Proteomes" id="UP000480684"/>
    </source>
</evidence>
<feature type="compositionally biased region" description="Basic and acidic residues" evidence="1">
    <location>
        <begin position="159"/>
        <end position="176"/>
    </location>
</feature>
<protein>
    <submittedName>
        <fullName evidence="3">Cyclic nucleotide-binding domain-containing protein</fullName>
    </submittedName>
</protein>
<dbReference type="SUPFAM" id="SSF51206">
    <property type="entry name" value="cAMP-binding domain-like"/>
    <property type="match status" value="1"/>
</dbReference>
<dbReference type="InterPro" id="IPR050397">
    <property type="entry name" value="Env_Response_Regulators"/>
</dbReference>
<evidence type="ECO:0000259" key="2">
    <source>
        <dbReference type="PROSITE" id="PS50042"/>
    </source>
</evidence>
<dbReference type="SMART" id="SM00100">
    <property type="entry name" value="cNMP"/>
    <property type="match status" value="1"/>
</dbReference>